<proteinExistence type="inferred from homology"/>
<evidence type="ECO:0000313" key="6">
    <source>
        <dbReference type="Proteomes" id="UP001161137"/>
    </source>
</evidence>
<dbReference type="Pfam" id="PF13302">
    <property type="entry name" value="Acetyltransf_3"/>
    <property type="match status" value="1"/>
</dbReference>
<organism evidence="5 6">
    <name type="scientific">Ectopseudomonas toyotomiensis</name>
    <dbReference type="NCBI Taxonomy" id="554344"/>
    <lineage>
        <taxon>Bacteria</taxon>
        <taxon>Pseudomonadati</taxon>
        <taxon>Pseudomonadota</taxon>
        <taxon>Gammaproteobacteria</taxon>
        <taxon>Pseudomonadales</taxon>
        <taxon>Pseudomonadaceae</taxon>
        <taxon>Ectopseudomonas</taxon>
    </lineage>
</organism>
<name>A0AA42IJ28_9GAMM</name>
<dbReference type="RefSeq" id="WP_196457530.1">
    <property type="nucleotide sequence ID" value="NZ_JACFYY010000004.1"/>
</dbReference>
<evidence type="ECO:0000259" key="4">
    <source>
        <dbReference type="PROSITE" id="PS51186"/>
    </source>
</evidence>
<comment type="similarity">
    <text evidence="3">Belongs to the acetyltransferase family. RimJ subfamily.</text>
</comment>
<evidence type="ECO:0000256" key="2">
    <source>
        <dbReference type="ARBA" id="ARBA00023315"/>
    </source>
</evidence>
<comment type="caution">
    <text evidence="5">The sequence shown here is derived from an EMBL/GenBank/DDBJ whole genome shotgun (WGS) entry which is preliminary data.</text>
</comment>
<keyword evidence="1" id="KW-0808">Transferase</keyword>
<gene>
    <name evidence="5" type="ORF">N5D41_04505</name>
</gene>
<accession>A0AA42IJ28</accession>
<evidence type="ECO:0000256" key="3">
    <source>
        <dbReference type="ARBA" id="ARBA00038502"/>
    </source>
</evidence>
<protein>
    <submittedName>
        <fullName evidence="5">GNAT family N-acetyltransferase</fullName>
    </submittedName>
</protein>
<evidence type="ECO:0000256" key="1">
    <source>
        <dbReference type="ARBA" id="ARBA00022679"/>
    </source>
</evidence>
<dbReference type="PROSITE" id="PS51186">
    <property type="entry name" value="GNAT"/>
    <property type="match status" value="1"/>
</dbReference>
<dbReference type="InterPro" id="IPR051531">
    <property type="entry name" value="N-acetyltransferase"/>
</dbReference>
<keyword evidence="2" id="KW-0012">Acyltransferase</keyword>
<dbReference type="PANTHER" id="PTHR43792:SF8">
    <property type="entry name" value="[RIBOSOMAL PROTEIN US5]-ALANINE N-ACETYLTRANSFERASE"/>
    <property type="match status" value="1"/>
</dbReference>
<dbReference type="InterPro" id="IPR016181">
    <property type="entry name" value="Acyl_CoA_acyltransferase"/>
</dbReference>
<dbReference type="Proteomes" id="UP001161137">
    <property type="component" value="Unassembled WGS sequence"/>
</dbReference>
<dbReference type="PANTHER" id="PTHR43792">
    <property type="entry name" value="GNAT FAMILY, PUTATIVE (AFU_ORTHOLOGUE AFUA_3G00765)-RELATED-RELATED"/>
    <property type="match status" value="1"/>
</dbReference>
<reference evidence="5" key="1">
    <citation type="submission" date="2022-09" db="EMBL/GenBank/DDBJ databases">
        <title>Intensive care unit water sources are persistently colonized with multi-drug resistant bacteria and are the site of extensive horizontal gene transfer of antibiotic resistance genes.</title>
        <authorList>
            <person name="Diorio-Toth L."/>
        </authorList>
    </citation>
    <scope>NUCLEOTIDE SEQUENCE</scope>
    <source>
        <strain evidence="5">GD03863</strain>
    </source>
</reference>
<dbReference type="Gene3D" id="3.40.630.30">
    <property type="match status" value="1"/>
</dbReference>
<dbReference type="InterPro" id="IPR000182">
    <property type="entry name" value="GNAT_dom"/>
</dbReference>
<dbReference type="AlphaFoldDB" id="A0AA42IJ28"/>
<dbReference type="EMBL" id="JAOCDH010000003">
    <property type="protein sequence ID" value="MDH0700748.1"/>
    <property type="molecule type" value="Genomic_DNA"/>
</dbReference>
<dbReference type="GO" id="GO:0016747">
    <property type="term" value="F:acyltransferase activity, transferring groups other than amino-acyl groups"/>
    <property type="evidence" value="ECO:0007669"/>
    <property type="project" value="InterPro"/>
</dbReference>
<evidence type="ECO:0000313" key="5">
    <source>
        <dbReference type="EMBL" id="MDH0700748.1"/>
    </source>
</evidence>
<dbReference type="SUPFAM" id="SSF55729">
    <property type="entry name" value="Acyl-CoA N-acyltransferases (Nat)"/>
    <property type="match status" value="1"/>
</dbReference>
<feature type="domain" description="N-acetyltransferase" evidence="4">
    <location>
        <begin position="9"/>
        <end position="177"/>
    </location>
</feature>
<sequence>MAEIETARLFLRRLEAADATQTYADWLNDPEVNRYLETRHAPQTPESCMAFIRQCNEDPGSKLFGVFLKETGQHIGNAKIGFLNARYQHAQLSLFIGEKGYWGQGFSSELVRALTAYGFEKMGLHRLEAGCYEDNLASLRVFLKAGYVVEGFMRDHVMLDGKRQGCFWLGALVHEYR</sequence>